<dbReference type="RefSeq" id="WP_034574002.1">
    <property type="nucleotide sequence ID" value="NZ_JRMP02000028.1"/>
</dbReference>
<keyword evidence="5" id="KW-1185">Reference proteome</keyword>
<evidence type="ECO:0000313" key="5">
    <source>
        <dbReference type="Proteomes" id="UP000029714"/>
    </source>
</evidence>
<dbReference type="STRING" id="1548018.LS64_14555"/>
<reference evidence="3 6" key="4">
    <citation type="submission" date="2019-12" db="EMBL/GenBank/DDBJ databases">
        <title>Multi-Generational Helicobacter saguini Isolates.</title>
        <authorList>
            <person name="Mannion A."/>
            <person name="Shen Z."/>
            <person name="Fox J.G."/>
        </authorList>
    </citation>
    <scope>NUCLEOTIDE SEQUENCE [LARGE SCALE GENOMIC DNA]</scope>
    <source>
        <strain evidence="3">16-048</strain>
        <strain evidence="6">16-048 (F4)</strain>
    </source>
</reference>
<evidence type="ECO:0000256" key="2">
    <source>
        <dbReference type="SAM" id="MobiDB-lite"/>
    </source>
</evidence>
<dbReference type="Proteomes" id="UP000029714">
    <property type="component" value="Unassembled WGS sequence"/>
</dbReference>
<evidence type="ECO:0000313" key="4">
    <source>
        <dbReference type="EMBL" id="TLD91753.1"/>
    </source>
</evidence>
<gene>
    <name evidence="3" type="ORF">DCO61_05280</name>
    <name evidence="4" type="ORF">LS64_011380</name>
</gene>
<dbReference type="Proteomes" id="UP000477070">
    <property type="component" value="Unassembled WGS sequence"/>
</dbReference>
<reference evidence="4" key="3">
    <citation type="submission" date="2018-04" db="EMBL/GenBank/DDBJ databases">
        <authorList>
            <person name="Sheh A."/>
            <person name="Shen Z."/>
            <person name="Mannion A.J."/>
            <person name="Fox J.G."/>
        </authorList>
    </citation>
    <scope>NUCLEOTIDE SEQUENCE</scope>
    <source>
        <strain evidence="4">MIT 97-6194</strain>
    </source>
</reference>
<protein>
    <submittedName>
        <fullName evidence="4">Uncharacterized protein</fullName>
    </submittedName>
</protein>
<feature type="compositionally biased region" description="Basic and acidic residues" evidence="2">
    <location>
        <begin position="416"/>
        <end position="427"/>
    </location>
</feature>
<keyword evidence="1" id="KW-0175">Coiled coil</keyword>
<feature type="coiled-coil region" evidence="1">
    <location>
        <begin position="610"/>
        <end position="637"/>
    </location>
</feature>
<reference evidence="4 5" key="1">
    <citation type="journal article" date="2014" name="Genome Announc.">
        <title>Draft genome sequences of eight enterohepatic helicobacter species isolated from both laboratory and wild rodents.</title>
        <authorList>
            <person name="Sheh A."/>
            <person name="Shen Z."/>
            <person name="Fox J.G."/>
        </authorList>
    </citation>
    <scope>NUCLEOTIDE SEQUENCE [LARGE SCALE GENOMIC DNA]</scope>
    <source>
        <strain evidence="4 5">MIT 97-6194</strain>
    </source>
</reference>
<evidence type="ECO:0000313" key="3">
    <source>
        <dbReference type="EMBL" id="MWV69434.1"/>
    </source>
</evidence>
<evidence type="ECO:0000256" key="1">
    <source>
        <dbReference type="SAM" id="Coils"/>
    </source>
</evidence>
<reference evidence="4 5" key="2">
    <citation type="journal article" date="2016" name="Infect. Immun.">
        <title>Helicobacter saguini, a Novel Helicobacter Isolated from Cotton-Top Tamarins with Ulcerative Colitis, Has Proinflammatory Properties and Induces Typhlocolitis and Dysplasia in Gnotobiotic IL-10-/- Mice.</title>
        <authorList>
            <person name="Shen Z."/>
            <person name="Mannion A."/>
            <person name="Whary M.T."/>
            <person name="Muthupalani S."/>
            <person name="Sheh A."/>
            <person name="Feng Y."/>
            <person name="Gong G."/>
            <person name="Vandamme P."/>
            <person name="Holcombe H.R."/>
            <person name="Paster B.J."/>
            <person name="Fox J.G."/>
        </authorList>
    </citation>
    <scope>NUCLEOTIDE SEQUENCE [LARGE SCALE GENOMIC DNA]</scope>
    <source>
        <strain evidence="4 5">MIT 97-6194</strain>
    </source>
</reference>
<sequence length="657" mass="74808">MHAADLLAAIQNGQNDVTDSTRKGLLEKQAKNIESALKKMENNNSISGAEIGALMGSIFGAGMLFNNLDSKNIESNLKQAQNELLDSTQNIDDDERALGLSIIGGMLGNLKDSKIANQNIESTNIESKSPKDIAKSILKDKDKNEMIEITKHIKKRFDEEYGSYAMEIVQNHKDKNKSKKNKLSIFGFMDKPKTIEQEYEEIKETIAMLSNPNILPPKIAIWDKEGFSNVSENEIRQICESQIEFALDSTNILNKHYENINKENEQTYKIVPLESIINYKKLDSNSSVLDLASELKESLTFEANYEYGFMKIASQEIYTTQTDMESELGLNGWRIDTGFELREAIKNNDSNKAKILYNKMIDIANEAMRLYNIFQKRWGEPQRELKDFIGFLADIKYDNIESSESIESTQANIENETPKANKADSIKSSESSESISLNTNFTEQNIEYLYEMHEDSPFGNALWKKLKFICGENATPDSLLKATIDSKKQVESSEKGEFFTLNFNAKDKEFINDEIYYKIESKDRPIHSLIKTLFDLRQNGRQTHLRLVKSYINDFLSAQDLALESIENVELEYDIYISATLLLRLDSISQGELEAAFKAKLPKAIMQNAKAILDSKIQELKSRKDSISQKIESIKLDLAFENYLKAKGSEMLKEIMI</sequence>
<feature type="region of interest" description="Disordered" evidence="2">
    <location>
        <begin position="407"/>
        <end position="431"/>
    </location>
</feature>
<organism evidence="4 5">
    <name type="scientific">Helicobacter saguini</name>
    <dbReference type="NCBI Taxonomy" id="1548018"/>
    <lineage>
        <taxon>Bacteria</taxon>
        <taxon>Pseudomonadati</taxon>
        <taxon>Campylobacterota</taxon>
        <taxon>Epsilonproteobacteria</taxon>
        <taxon>Campylobacterales</taxon>
        <taxon>Helicobacteraceae</taxon>
        <taxon>Helicobacter</taxon>
    </lineage>
</organism>
<dbReference type="AlphaFoldDB" id="A0A347VT45"/>
<feature type="coiled-coil region" evidence="1">
    <location>
        <begin position="70"/>
        <end position="97"/>
    </location>
</feature>
<dbReference type="EMBL" id="QBIU01000001">
    <property type="protein sequence ID" value="MWV69434.1"/>
    <property type="molecule type" value="Genomic_DNA"/>
</dbReference>
<evidence type="ECO:0000313" key="6">
    <source>
        <dbReference type="Proteomes" id="UP000477070"/>
    </source>
</evidence>
<proteinExistence type="predicted"/>
<comment type="caution">
    <text evidence="4">The sequence shown here is derived from an EMBL/GenBank/DDBJ whole genome shotgun (WGS) entry which is preliminary data.</text>
</comment>
<name>A0A347VT45_9HELI</name>
<accession>A0A347VT45</accession>
<dbReference type="EMBL" id="JRMP02000028">
    <property type="protein sequence ID" value="TLD91753.1"/>
    <property type="molecule type" value="Genomic_DNA"/>
</dbReference>